<keyword evidence="3" id="KW-0808">Transferase</keyword>
<proteinExistence type="inferred from homology"/>
<accession>A0A4P7BW02</accession>
<dbReference type="PANTHER" id="PTHR33279">
    <property type="entry name" value="SULFUR CARRIER PROTEIN YEDF-RELATED"/>
    <property type="match status" value="1"/>
</dbReference>
<name>A0A4P7BW02_9GAMM</name>
<dbReference type="InterPro" id="IPR001455">
    <property type="entry name" value="TusA-like"/>
</dbReference>
<evidence type="ECO:0000256" key="1">
    <source>
        <dbReference type="ARBA" id="ARBA00008984"/>
    </source>
</evidence>
<evidence type="ECO:0000259" key="2">
    <source>
        <dbReference type="PROSITE" id="PS01148"/>
    </source>
</evidence>
<dbReference type="PANTHER" id="PTHR33279:SF6">
    <property type="entry name" value="SULFUR CARRIER PROTEIN YEDF-RELATED"/>
    <property type="match status" value="1"/>
</dbReference>
<dbReference type="OrthoDB" id="9797551at2"/>
<gene>
    <name evidence="3" type="ORF">E3U44_06675</name>
</gene>
<dbReference type="Proteomes" id="UP000294325">
    <property type="component" value="Chromosome"/>
</dbReference>
<evidence type="ECO:0000313" key="4">
    <source>
        <dbReference type="Proteomes" id="UP000294325"/>
    </source>
</evidence>
<protein>
    <submittedName>
        <fullName evidence="3">Sulfurtransferase TusA family protein</fullName>
    </submittedName>
</protein>
<keyword evidence="4" id="KW-1185">Reference proteome</keyword>
<sequence length="80" mass="9013">MPDYDAELNAIGLPCPLPVLRIRKALETLEGGQTLYVVATDPGSLKDVKAFARITENELLEAREEEGQYHFVIRKRISSR</sequence>
<dbReference type="Pfam" id="PF01206">
    <property type="entry name" value="TusA"/>
    <property type="match status" value="1"/>
</dbReference>
<dbReference type="EMBL" id="CP038033">
    <property type="protein sequence ID" value="QBQ54223.1"/>
    <property type="molecule type" value="Genomic_DNA"/>
</dbReference>
<dbReference type="Gene3D" id="3.30.110.40">
    <property type="entry name" value="TusA-like domain"/>
    <property type="match status" value="1"/>
</dbReference>
<dbReference type="InterPro" id="IPR036868">
    <property type="entry name" value="TusA-like_sf"/>
</dbReference>
<dbReference type="GO" id="GO:0016740">
    <property type="term" value="F:transferase activity"/>
    <property type="evidence" value="ECO:0007669"/>
    <property type="project" value="UniProtKB-KW"/>
</dbReference>
<dbReference type="KEGG" id="nwr:E3U44_06675"/>
<reference evidence="3 4" key="1">
    <citation type="submission" date="2019-03" db="EMBL/GenBank/DDBJ databases">
        <title>The genome sequence of Nitrosococcus wardiae strain D1FHST reveals the archetypal metabolic capacity of ammonia-oxidizing Gammaproteobacteria.</title>
        <authorList>
            <person name="Wang L."/>
            <person name="Lim C.K."/>
            <person name="Hanson T.E."/>
            <person name="Dang H."/>
            <person name="Klotz M.G."/>
        </authorList>
    </citation>
    <scope>NUCLEOTIDE SEQUENCE [LARGE SCALE GENOMIC DNA]</scope>
    <source>
        <strain evidence="3 4">D1FHS</strain>
    </source>
</reference>
<comment type="similarity">
    <text evidence="1">Belongs to the sulfur carrier protein TusA family.</text>
</comment>
<dbReference type="CDD" id="cd00291">
    <property type="entry name" value="SirA_YedF_YeeD"/>
    <property type="match status" value="1"/>
</dbReference>
<evidence type="ECO:0000313" key="3">
    <source>
        <dbReference type="EMBL" id="QBQ54223.1"/>
    </source>
</evidence>
<dbReference type="PROSITE" id="PS01148">
    <property type="entry name" value="UPF0033"/>
    <property type="match status" value="1"/>
</dbReference>
<dbReference type="SUPFAM" id="SSF64307">
    <property type="entry name" value="SirA-like"/>
    <property type="match status" value="1"/>
</dbReference>
<dbReference type="RefSeq" id="WP_134357334.1">
    <property type="nucleotide sequence ID" value="NZ_CP038033.1"/>
</dbReference>
<dbReference type="AlphaFoldDB" id="A0A4P7BW02"/>
<feature type="domain" description="UPF0033" evidence="2">
    <location>
        <begin position="8"/>
        <end position="32"/>
    </location>
</feature>
<organism evidence="3 4">
    <name type="scientific">Nitrosococcus wardiae</name>
    <dbReference type="NCBI Taxonomy" id="1814290"/>
    <lineage>
        <taxon>Bacteria</taxon>
        <taxon>Pseudomonadati</taxon>
        <taxon>Pseudomonadota</taxon>
        <taxon>Gammaproteobacteria</taxon>
        <taxon>Chromatiales</taxon>
        <taxon>Chromatiaceae</taxon>
        <taxon>Nitrosococcus</taxon>
    </lineage>
</organism>